<evidence type="ECO:0000256" key="2">
    <source>
        <dbReference type="ARBA" id="ARBA00023015"/>
    </source>
</evidence>
<dbReference type="AlphaFoldDB" id="A0A842HB39"/>
<sequence length="299" mass="33676">MEMHQLRYFVELARQGNFSRAAEACYVSQPSLSQQIMKLEDELGQPLVQRTRKGARLTHFGETMLPRARRILLEAECIRDEAQAHNDIACGKINLGAIPTIAPFLLPALMERCLAEYPQMELSLVEDTTNDLVSGLRNGRLDFALMSRPFPWENELEARTLFDDELLLTLAESHPLNKRRRIKLEDLAEYPMIVMKDMHCLGRQSISLCESSGLTPKVSIESAQLETVVSLIEGGLGFSFIPKMAAEQMKHRRVGFHSVSPQSVSRAIVLVWANTGSMTRTQRAFHDMVVELSAVPRAL</sequence>
<dbReference type="SUPFAM" id="SSF46785">
    <property type="entry name" value="Winged helix' DNA-binding domain"/>
    <property type="match status" value="1"/>
</dbReference>
<dbReference type="InterPro" id="IPR000847">
    <property type="entry name" value="LysR_HTH_N"/>
</dbReference>
<dbReference type="GO" id="GO:0032993">
    <property type="term" value="C:protein-DNA complex"/>
    <property type="evidence" value="ECO:0007669"/>
    <property type="project" value="TreeGrafter"/>
</dbReference>
<dbReference type="FunFam" id="1.10.10.10:FF:000001">
    <property type="entry name" value="LysR family transcriptional regulator"/>
    <property type="match status" value="1"/>
</dbReference>
<protein>
    <submittedName>
        <fullName evidence="7">LysR family transcriptional regulator</fullName>
    </submittedName>
</protein>
<feature type="domain" description="HTH lysR-type" evidence="6">
    <location>
        <begin position="1"/>
        <end position="58"/>
    </location>
</feature>
<evidence type="ECO:0000256" key="4">
    <source>
        <dbReference type="ARBA" id="ARBA00023159"/>
    </source>
</evidence>
<dbReference type="PRINTS" id="PR00039">
    <property type="entry name" value="HTHLYSR"/>
</dbReference>
<reference evidence="7 8" key="1">
    <citation type="submission" date="2020-07" db="EMBL/GenBank/DDBJ databases">
        <authorList>
            <person name="Feng X."/>
        </authorList>
    </citation>
    <scope>NUCLEOTIDE SEQUENCE [LARGE SCALE GENOMIC DNA]</scope>
    <source>
        <strain evidence="7 8">JCM31066</strain>
    </source>
</reference>
<comment type="caution">
    <text evidence="7">The sequence shown here is derived from an EMBL/GenBank/DDBJ whole genome shotgun (WGS) entry which is preliminary data.</text>
</comment>
<evidence type="ECO:0000313" key="7">
    <source>
        <dbReference type="EMBL" id="MBC2593349.1"/>
    </source>
</evidence>
<dbReference type="CDD" id="cd08411">
    <property type="entry name" value="PBP2_OxyR"/>
    <property type="match status" value="1"/>
</dbReference>
<evidence type="ECO:0000313" key="8">
    <source>
        <dbReference type="Proteomes" id="UP000546464"/>
    </source>
</evidence>
<evidence type="ECO:0000256" key="3">
    <source>
        <dbReference type="ARBA" id="ARBA00023125"/>
    </source>
</evidence>
<dbReference type="EMBL" id="JACHVB010000013">
    <property type="protein sequence ID" value="MBC2593349.1"/>
    <property type="molecule type" value="Genomic_DNA"/>
</dbReference>
<evidence type="ECO:0000256" key="5">
    <source>
        <dbReference type="ARBA" id="ARBA00023163"/>
    </source>
</evidence>
<keyword evidence="8" id="KW-1185">Reference proteome</keyword>
<dbReference type="PANTHER" id="PTHR30346:SF26">
    <property type="entry name" value="HYDROGEN PEROXIDE-INDUCIBLE GENES ACTIVATOR"/>
    <property type="match status" value="1"/>
</dbReference>
<dbReference type="Gene3D" id="1.10.10.10">
    <property type="entry name" value="Winged helix-like DNA-binding domain superfamily/Winged helix DNA-binding domain"/>
    <property type="match status" value="1"/>
</dbReference>
<dbReference type="GO" id="GO:0003677">
    <property type="term" value="F:DNA binding"/>
    <property type="evidence" value="ECO:0007669"/>
    <property type="project" value="UniProtKB-KW"/>
</dbReference>
<dbReference type="RefSeq" id="WP_185674358.1">
    <property type="nucleotide sequence ID" value="NZ_JACHVB010000013.1"/>
</dbReference>
<keyword evidence="3" id="KW-0238">DNA-binding</keyword>
<gene>
    <name evidence="7" type="ORF">H5P28_03655</name>
</gene>
<dbReference type="InterPro" id="IPR036390">
    <property type="entry name" value="WH_DNA-bd_sf"/>
</dbReference>
<dbReference type="GO" id="GO:0003700">
    <property type="term" value="F:DNA-binding transcription factor activity"/>
    <property type="evidence" value="ECO:0007669"/>
    <property type="project" value="InterPro"/>
</dbReference>
<keyword evidence="2" id="KW-0805">Transcription regulation</keyword>
<proteinExistence type="inferred from homology"/>
<name>A0A842HB39_9BACT</name>
<dbReference type="InterPro" id="IPR005119">
    <property type="entry name" value="LysR_subst-bd"/>
</dbReference>
<keyword evidence="4" id="KW-0010">Activator</keyword>
<comment type="similarity">
    <text evidence="1">Belongs to the LysR transcriptional regulatory family.</text>
</comment>
<dbReference type="PANTHER" id="PTHR30346">
    <property type="entry name" value="TRANSCRIPTIONAL DUAL REGULATOR HCAR-RELATED"/>
    <property type="match status" value="1"/>
</dbReference>
<dbReference type="PROSITE" id="PS50931">
    <property type="entry name" value="HTH_LYSR"/>
    <property type="match status" value="1"/>
</dbReference>
<dbReference type="InterPro" id="IPR036388">
    <property type="entry name" value="WH-like_DNA-bd_sf"/>
</dbReference>
<evidence type="ECO:0000256" key="1">
    <source>
        <dbReference type="ARBA" id="ARBA00009437"/>
    </source>
</evidence>
<dbReference type="Gene3D" id="3.40.190.10">
    <property type="entry name" value="Periplasmic binding protein-like II"/>
    <property type="match status" value="2"/>
</dbReference>
<dbReference type="Pfam" id="PF03466">
    <property type="entry name" value="LysR_substrate"/>
    <property type="match status" value="1"/>
</dbReference>
<keyword evidence="5" id="KW-0804">Transcription</keyword>
<organism evidence="7 8">
    <name type="scientific">Ruficoccus amylovorans</name>
    <dbReference type="NCBI Taxonomy" id="1804625"/>
    <lineage>
        <taxon>Bacteria</taxon>
        <taxon>Pseudomonadati</taxon>
        <taxon>Verrucomicrobiota</taxon>
        <taxon>Opitutia</taxon>
        <taxon>Puniceicoccales</taxon>
        <taxon>Cerasicoccaceae</taxon>
        <taxon>Ruficoccus</taxon>
    </lineage>
</organism>
<dbReference type="Proteomes" id="UP000546464">
    <property type="component" value="Unassembled WGS sequence"/>
</dbReference>
<dbReference type="Pfam" id="PF00126">
    <property type="entry name" value="HTH_1"/>
    <property type="match status" value="1"/>
</dbReference>
<dbReference type="SUPFAM" id="SSF53850">
    <property type="entry name" value="Periplasmic binding protein-like II"/>
    <property type="match status" value="1"/>
</dbReference>
<evidence type="ECO:0000259" key="6">
    <source>
        <dbReference type="PROSITE" id="PS50931"/>
    </source>
</evidence>
<accession>A0A842HB39</accession>